<dbReference type="GO" id="GO:0004341">
    <property type="term" value="F:gluconolactonase activity"/>
    <property type="evidence" value="ECO:0007669"/>
    <property type="project" value="TreeGrafter"/>
</dbReference>
<keyword evidence="3" id="KW-0862">Zinc</keyword>
<dbReference type="AlphaFoldDB" id="A0A542ES09"/>
<dbReference type="GO" id="GO:0019853">
    <property type="term" value="P:L-ascorbic acid biosynthetic process"/>
    <property type="evidence" value="ECO:0007669"/>
    <property type="project" value="TreeGrafter"/>
</dbReference>
<feature type="binding site" evidence="3">
    <location>
        <position position="197"/>
    </location>
    <ligand>
        <name>a divalent metal cation</name>
        <dbReference type="ChEBI" id="CHEBI:60240"/>
    </ligand>
</feature>
<feature type="binding site" evidence="3">
    <location>
        <position position="120"/>
    </location>
    <ligand>
        <name>substrate</name>
    </ligand>
</feature>
<dbReference type="InterPro" id="IPR011042">
    <property type="entry name" value="6-blade_b-propeller_TolB-like"/>
</dbReference>
<feature type="domain" description="SMP-30/Gluconolactonase/LRE-like region" evidence="4">
    <location>
        <begin position="16"/>
        <end position="255"/>
    </location>
</feature>
<dbReference type="SUPFAM" id="SSF63829">
    <property type="entry name" value="Calcium-dependent phosphotriesterase"/>
    <property type="match status" value="1"/>
</dbReference>
<evidence type="ECO:0000259" key="4">
    <source>
        <dbReference type="Pfam" id="PF08450"/>
    </source>
</evidence>
<dbReference type="OrthoDB" id="2633250at2"/>
<feature type="active site" description="Proton donor/acceptor" evidence="2">
    <location>
        <position position="197"/>
    </location>
</feature>
<evidence type="ECO:0000256" key="3">
    <source>
        <dbReference type="PIRSR" id="PIRSR605511-2"/>
    </source>
</evidence>
<accession>A0A542ES09</accession>
<proteinExistence type="inferred from homology"/>
<dbReference type="PRINTS" id="PR01790">
    <property type="entry name" value="SMP30FAMILY"/>
</dbReference>
<evidence type="ECO:0000256" key="2">
    <source>
        <dbReference type="PIRSR" id="PIRSR605511-1"/>
    </source>
</evidence>
<dbReference type="Gene3D" id="2.120.10.30">
    <property type="entry name" value="TolB, C-terminal domain"/>
    <property type="match status" value="1"/>
</dbReference>
<sequence>MQYEPPTVLVHCGCTVGEGPLYDETTQTLYWVDIPRGVLWRYSFRSGSADFCEVGEPAGSLCPAGDDGFVIAARRGFLHLERWDAEPILWRPVEHDLPTQFNDGKCDSRGRFLAGTAAFEGKCPGALYCLDSDGTVTRLISGVGMSNGLDWSPDDRLFYHVDSETRAVTRYSWDADDGVPHNPEALITLTAAEGLPDGLSVDADGYLWIAVWGGSQVRRYDPAGRLVGRILLPTPNVSSCTFGGPDLSDLFITTAAAGVAPDSPGWEYAGSLFMVPAVGRGQARKAFSGPIQ</sequence>
<dbReference type="InterPro" id="IPR005511">
    <property type="entry name" value="SMP-30"/>
</dbReference>
<keyword evidence="6" id="KW-1185">Reference proteome</keyword>
<comment type="cofactor">
    <cofactor evidence="3">
        <name>Zn(2+)</name>
        <dbReference type="ChEBI" id="CHEBI:29105"/>
    </cofactor>
    <text evidence="3">Binds 1 divalent metal cation per subunit.</text>
</comment>
<dbReference type="EMBL" id="VFMM01000001">
    <property type="protein sequence ID" value="TQJ18024.1"/>
    <property type="molecule type" value="Genomic_DNA"/>
</dbReference>
<feature type="binding site" evidence="3">
    <location>
        <position position="147"/>
    </location>
    <ligand>
        <name>a divalent metal cation</name>
        <dbReference type="ChEBI" id="CHEBI:60240"/>
    </ligand>
</feature>
<protein>
    <submittedName>
        <fullName evidence="5">Sugar lactone lactonase YvrE</fullName>
    </submittedName>
</protein>
<evidence type="ECO:0000313" key="6">
    <source>
        <dbReference type="Proteomes" id="UP000316298"/>
    </source>
</evidence>
<evidence type="ECO:0000313" key="5">
    <source>
        <dbReference type="EMBL" id="TQJ18024.1"/>
    </source>
</evidence>
<reference evidence="5 6" key="1">
    <citation type="submission" date="2019-06" db="EMBL/GenBank/DDBJ databases">
        <title>Sequencing the genomes of 1000 actinobacteria strains.</title>
        <authorList>
            <person name="Klenk H.-P."/>
        </authorList>
    </citation>
    <scope>NUCLEOTIDE SEQUENCE [LARGE SCALE GENOMIC DNA]</scope>
    <source>
        <strain evidence="5 6">DSM 17305</strain>
    </source>
</reference>
<organism evidence="5 6">
    <name type="scientific">Kribbella jejuensis</name>
    <dbReference type="NCBI Taxonomy" id="236068"/>
    <lineage>
        <taxon>Bacteria</taxon>
        <taxon>Bacillati</taxon>
        <taxon>Actinomycetota</taxon>
        <taxon>Actinomycetes</taxon>
        <taxon>Propionibacteriales</taxon>
        <taxon>Kribbellaceae</taxon>
        <taxon>Kribbella</taxon>
    </lineage>
</organism>
<gene>
    <name evidence="5" type="ORF">FB475_2155</name>
</gene>
<dbReference type="PANTHER" id="PTHR10907:SF47">
    <property type="entry name" value="REGUCALCIN"/>
    <property type="match status" value="1"/>
</dbReference>
<feature type="binding site" evidence="3">
    <location>
        <position position="102"/>
    </location>
    <ligand>
        <name>substrate</name>
    </ligand>
</feature>
<dbReference type="InterPro" id="IPR013658">
    <property type="entry name" value="SGL"/>
</dbReference>
<dbReference type="Pfam" id="PF08450">
    <property type="entry name" value="SGL"/>
    <property type="match status" value="1"/>
</dbReference>
<dbReference type="Proteomes" id="UP000316298">
    <property type="component" value="Unassembled WGS sequence"/>
</dbReference>
<dbReference type="PANTHER" id="PTHR10907">
    <property type="entry name" value="REGUCALCIN"/>
    <property type="match status" value="1"/>
</dbReference>
<feature type="binding site" evidence="3">
    <location>
        <position position="18"/>
    </location>
    <ligand>
        <name>a divalent metal cation</name>
        <dbReference type="ChEBI" id="CHEBI:60240"/>
    </ligand>
</feature>
<keyword evidence="3" id="KW-0479">Metal-binding</keyword>
<name>A0A542ES09_9ACTN</name>
<dbReference type="GO" id="GO:0005509">
    <property type="term" value="F:calcium ion binding"/>
    <property type="evidence" value="ECO:0007669"/>
    <property type="project" value="TreeGrafter"/>
</dbReference>
<comment type="similarity">
    <text evidence="1">Belongs to the SMP-30/CGR1 family.</text>
</comment>
<comment type="caution">
    <text evidence="5">The sequence shown here is derived from an EMBL/GenBank/DDBJ whole genome shotgun (WGS) entry which is preliminary data.</text>
</comment>
<evidence type="ECO:0000256" key="1">
    <source>
        <dbReference type="ARBA" id="ARBA00008853"/>
    </source>
</evidence>
<dbReference type="RefSeq" id="WP_141854898.1">
    <property type="nucleotide sequence ID" value="NZ_BAAAKA010000017.1"/>
</dbReference>